<sequence length="312" mass="34471">MSKVFTVFGATGKQGGSVIDAVLRNPELSKTYRLRGVTRDPTKGNALKLKEKGVEVVAGDQNDLASLRTAVRGSSAVFAVTNFFESMSGETEFAQGKAMADAAAAEGVEYFIASTLPNAAVVTNGALAHIDHFNSKAKIEEYARTLPFKSAFFWPAMFAQEINGHDLIPKKQDDGTYALYCIWAPDSKVPLIDIVADTGKCVAQLLKDPERWNGKRIYGAGGFYTPTEMADILSKETGKTVKYVQLPDKVFTGFFPEPLQEEFYEMFMLMRDWKYFGPEGKGAEAELADSHAAMDEKPTTFAEFVRKNKWFD</sequence>
<keyword evidence="5" id="KW-1185">Reference proteome</keyword>
<organism evidence="4 5">
    <name type="scientific">Neohortaea acidophila</name>
    <dbReference type="NCBI Taxonomy" id="245834"/>
    <lineage>
        <taxon>Eukaryota</taxon>
        <taxon>Fungi</taxon>
        <taxon>Dikarya</taxon>
        <taxon>Ascomycota</taxon>
        <taxon>Pezizomycotina</taxon>
        <taxon>Dothideomycetes</taxon>
        <taxon>Dothideomycetidae</taxon>
        <taxon>Mycosphaerellales</taxon>
        <taxon>Teratosphaeriaceae</taxon>
        <taxon>Neohortaea</taxon>
    </lineage>
</organism>
<evidence type="ECO:0000313" key="5">
    <source>
        <dbReference type="Proteomes" id="UP000799767"/>
    </source>
</evidence>
<dbReference type="CDD" id="cd05251">
    <property type="entry name" value="NmrA_like_SDR_a"/>
    <property type="match status" value="1"/>
</dbReference>
<dbReference type="RefSeq" id="XP_033586157.1">
    <property type="nucleotide sequence ID" value="XM_033734695.1"/>
</dbReference>
<evidence type="ECO:0000259" key="3">
    <source>
        <dbReference type="Pfam" id="PF05368"/>
    </source>
</evidence>
<dbReference type="OrthoDB" id="3358371at2759"/>
<dbReference type="PANTHER" id="PTHR42748">
    <property type="entry name" value="NITROGEN METABOLITE REPRESSION PROTEIN NMRA FAMILY MEMBER"/>
    <property type="match status" value="1"/>
</dbReference>
<dbReference type="Gene3D" id="3.90.25.10">
    <property type="entry name" value="UDP-galactose 4-epimerase, domain 1"/>
    <property type="match status" value="1"/>
</dbReference>
<dbReference type="AlphaFoldDB" id="A0A6A6PJZ2"/>
<dbReference type="EMBL" id="MU001641">
    <property type="protein sequence ID" value="KAF2479587.1"/>
    <property type="molecule type" value="Genomic_DNA"/>
</dbReference>
<dbReference type="Proteomes" id="UP000799767">
    <property type="component" value="Unassembled WGS sequence"/>
</dbReference>
<name>A0A6A6PJZ2_9PEZI</name>
<gene>
    <name evidence="4" type="ORF">BDY17DRAFT_304243</name>
</gene>
<comment type="similarity">
    <text evidence="1">Belongs to the NmrA-type oxidoreductase family.</text>
</comment>
<dbReference type="GeneID" id="54475697"/>
<keyword evidence="2" id="KW-0521">NADP</keyword>
<dbReference type="Gene3D" id="3.40.50.720">
    <property type="entry name" value="NAD(P)-binding Rossmann-like Domain"/>
    <property type="match status" value="1"/>
</dbReference>
<accession>A0A6A6PJZ2</accession>
<protein>
    <recommendedName>
        <fullName evidence="3">NmrA-like domain-containing protein</fullName>
    </recommendedName>
</protein>
<reference evidence="4" key="1">
    <citation type="journal article" date="2020" name="Stud. Mycol.">
        <title>101 Dothideomycetes genomes: a test case for predicting lifestyles and emergence of pathogens.</title>
        <authorList>
            <person name="Haridas S."/>
            <person name="Albert R."/>
            <person name="Binder M."/>
            <person name="Bloem J."/>
            <person name="Labutti K."/>
            <person name="Salamov A."/>
            <person name="Andreopoulos B."/>
            <person name="Baker S."/>
            <person name="Barry K."/>
            <person name="Bills G."/>
            <person name="Bluhm B."/>
            <person name="Cannon C."/>
            <person name="Castanera R."/>
            <person name="Culley D."/>
            <person name="Daum C."/>
            <person name="Ezra D."/>
            <person name="Gonzalez J."/>
            <person name="Henrissat B."/>
            <person name="Kuo A."/>
            <person name="Liang C."/>
            <person name="Lipzen A."/>
            <person name="Lutzoni F."/>
            <person name="Magnuson J."/>
            <person name="Mondo S."/>
            <person name="Nolan M."/>
            <person name="Ohm R."/>
            <person name="Pangilinan J."/>
            <person name="Park H.-J."/>
            <person name="Ramirez L."/>
            <person name="Alfaro M."/>
            <person name="Sun H."/>
            <person name="Tritt A."/>
            <person name="Yoshinaga Y."/>
            <person name="Zwiers L.-H."/>
            <person name="Turgeon B."/>
            <person name="Goodwin S."/>
            <person name="Spatafora J."/>
            <person name="Crous P."/>
            <person name="Grigoriev I."/>
        </authorList>
    </citation>
    <scope>NUCLEOTIDE SEQUENCE</scope>
    <source>
        <strain evidence="4">CBS 113389</strain>
    </source>
</reference>
<dbReference type="InterPro" id="IPR051164">
    <property type="entry name" value="NmrA-like_oxidored"/>
</dbReference>
<dbReference type="InterPro" id="IPR008030">
    <property type="entry name" value="NmrA-like"/>
</dbReference>
<feature type="domain" description="NmrA-like" evidence="3">
    <location>
        <begin position="2"/>
        <end position="304"/>
    </location>
</feature>
<dbReference type="Pfam" id="PF05368">
    <property type="entry name" value="NmrA"/>
    <property type="match status" value="1"/>
</dbReference>
<dbReference type="InterPro" id="IPR036291">
    <property type="entry name" value="NAD(P)-bd_dom_sf"/>
</dbReference>
<dbReference type="PANTHER" id="PTHR42748:SF11">
    <property type="entry name" value="NMRA-LIKE DOMAIN-CONTAINING PROTEIN"/>
    <property type="match status" value="1"/>
</dbReference>
<evidence type="ECO:0000313" key="4">
    <source>
        <dbReference type="EMBL" id="KAF2479587.1"/>
    </source>
</evidence>
<dbReference type="SUPFAM" id="SSF51735">
    <property type="entry name" value="NAD(P)-binding Rossmann-fold domains"/>
    <property type="match status" value="1"/>
</dbReference>
<proteinExistence type="inferred from homology"/>
<evidence type="ECO:0000256" key="2">
    <source>
        <dbReference type="ARBA" id="ARBA00022857"/>
    </source>
</evidence>
<dbReference type="GO" id="GO:0005634">
    <property type="term" value="C:nucleus"/>
    <property type="evidence" value="ECO:0007669"/>
    <property type="project" value="TreeGrafter"/>
</dbReference>
<evidence type="ECO:0000256" key="1">
    <source>
        <dbReference type="ARBA" id="ARBA00006328"/>
    </source>
</evidence>